<evidence type="ECO:0008006" key="3">
    <source>
        <dbReference type="Google" id="ProtNLM"/>
    </source>
</evidence>
<gene>
    <name evidence="1" type="ORF">JI741_04570</name>
</gene>
<keyword evidence="2" id="KW-1185">Reference proteome</keyword>
<name>A0ABS1KMK9_9BACT</name>
<dbReference type="RefSeq" id="WP_202007808.1">
    <property type="nucleotide sequence ID" value="NZ_JAERRB010000001.1"/>
</dbReference>
<organism evidence="1 2">
    <name type="scientific">Chryseolinea lacunae</name>
    <dbReference type="NCBI Taxonomy" id="2801331"/>
    <lineage>
        <taxon>Bacteria</taxon>
        <taxon>Pseudomonadati</taxon>
        <taxon>Bacteroidota</taxon>
        <taxon>Cytophagia</taxon>
        <taxon>Cytophagales</taxon>
        <taxon>Fulvivirgaceae</taxon>
        <taxon>Chryseolinea</taxon>
    </lineage>
</organism>
<reference evidence="1 2" key="1">
    <citation type="submission" date="2021-01" db="EMBL/GenBank/DDBJ databases">
        <title>Chryseolinea sp. Jin1 Genome sequencing and assembly.</title>
        <authorList>
            <person name="Kim I."/>
        </authorList>
    </citation>
    <scope>NUCLEOTIDE SEQUENCE [LARGE SCALE GENOMIC DNA]</scope>
    <source>
        <strain evidence="1 2">Jin1</strain>
    </source>
</reference>
<sequence>MSKSEKRYFRLNTDIQKGEKAYIALFDVLESCHEVSSLHAAVARAFPNTRVEPARKHLYKVLMKSLRQYTREDIDVKLMNLLQDSRILYNRGLVKMSFDQLAKGKQLALVHEKFMYYALLAKQELHSLERLQFAGTSEAALIEKQEMLGRMLEQESKISKHAMLFEVLLLRYRKNGVARSAKDITVLNDLLLEEYQLLKDARYKSFHADQLHLHFQSTYFQMTGDPQGSLDVFHELNSLFQKNRHLWKDTPLYYLQLLEGILYDLRWMGKYDDMDFFLGELNTLAELSEELHLVVKYKTVEYDLLRKVDQGLFADAWRVLEHHKAMIAKEAHQLPFYMELALQLAMVRTYMTHGHYSPALKIINKILNLPPDAVNPSLHTLFQLLNLLVNALMDDVTYLSHALRAVERKLKSERKLFETEQLILSTLKKWVAHKPVAALEAGLVTLAENPYEHQLIRELCLKFWFGKMKFQKDVGARRYAVVKK</sequence>
<comment type="caution">
    <text evidence="1">The sequence shown here is derived from an EMBL/GenBank/DDBJ whole genome shotgun (WGS) entry which is preliminary data.</text>
</comment>
<protein>
    <recommendedName>
        <fullName evidence="3">Tetratricopeptide repeat protein</fullName>
    </recommendedName>
</protein>
<dbReference type="EMBL" id="JAERRB010000001">
    <property type="protein sequence ID" value="MBL0740477.1"/>
    <property type="molecule type" value="Genomic_DNA"/>
</dbReference>
<evidence type="ECO:0000313" key="2">
    <source>
        <dbReference type="Proteomes" id="UP000613030"/>
    </source>
</evidence>
<accession>A0ABS1KMK9</accession>
<dbReference type="Proteomes" id="UP000613030">
    <property type="component" value="Unassembled WGS sequence"/>
</dbReference>
<evidence type="ECO:0000313" key="1">
    <source>
        <dbReference type="EMBL" id="MBL0740477.1"/>
    </source>
</evidence>
<proteinExistence type="predicted"/>